<evidence type="ECO:0000313" key="1">
    <source>
        <dbReference type="EMBL" id="MCJ8738106.1"/>
    </source>
</evidence>
<keyword evidence="2" id="KW-1185">Reference proteome</keyword>
<dbReference type="EMBL" id="CM040986">
    <property type="protein sequence ID" value="MCJ8738106.1"/>
    <property type="molecule type" value="Genomic_DNA"/>
</dbReference>
<evidence type="ECO:0000313" key="2">
    <source>
        <dbReference type="Proteomes" id="UP000830395"/>
    </source>
</evidence>
<name>A0ACC5YT52_9TELE</name>
<dbReference type="Proteomes" id="UP000830395">
    <property type="component" value="Chromosome 12"/>
</dbReference>
<gene>
    <name evidence="1" type="ORF">PDJAM_G00031810</name>
</gene>
<reference evidence="1" key="1">
    <citation type="submission" date="2020-02" db="EMBL/GenBank/DDBJ databases">
        <title>Genome sequencing of the panga catfish, Pangasius djambal.</title>
        <authorList>
            <person name="Wen M."/>
            <person name="Zahm M."/>
            <person name="Roques C."/>
            <person name="Cabau C."/>
            <person name="Klopp C."/>
            <person name="Donnadieu C."/>
            <person name="Jouanno E."/>
            <person name="Avarre J.-C."/>
            <person name="Campet M."/>
            <person name="Ha T."/>
            <person name="Dugue R."/>
            <person name="Lampietro C."/>
            <person name="Louis A."/>
            <person name="Herpin A."/>
            <person name="Echchiki A."/>
            <person name="Berthelot C."/>
            <person name="Parey E."/>
            <person name="Roest-Crollius H."/>
            <person name="Braasch I."/>
            <person name="Postlethwait J.H."/>
            <person name="Bobe J."/>
            <person name="Montfort J."/>
            <person name="Bouchez O."/>
            <person name="Begum T."/>
            <person name="Schartl M."/>
            <person name="Gustiano R."/>
            <person name="Guiguen Y."/>
        </authorList>
    </citation>
    <scope>NUCLEOTIDE SEQUENCE</scope>
    <source>
        <strain evidence="1">Pdj_M5554</strain>
    </source>
</reference>
<accession>A0ACC5YT52</accession>
<sequence length="51" mass="5649">MGKTKQISQDLHKSGSSLGAISLQLKVPQSSVQKMYGNIQFLGLHRDCNFQ</sequence>
<comment type="caution">
    <text evidence="1">The sequence shown here is derived from an EMBL/GenBank/DDBJ whole genome shotgun (WGS) entry which is preliminary data.</text>
</comment>
<proteinExistence type="predicted"/>
<protein>
    <submittedName>
        <fullName evidence="1">Uncharacterized protein</fullName>
    </submittedName>
</protein>
<organism evidence="1 2">
    <name type="scientific">Pangasius djambal</name>
    <dbReference type="NCBI Taxonomy" id="1691987"/>
    <lineage>
        <taxon>Eukaryota</taxon>
        <taxon>Metazoa</taxon>
        <taxon>Chordata</taxon>
        <taxon>Craniata</taxon>
        <taxon>Vertebrata</taxon>
        <taxon>Euteleostomi</taxon>
        <taxon>Actinopterygii</taxon>
        <taxon>Neopterygii</taxon>
        <taxon>Teleostei</taxon>
        <taxon>Ostariophysi</taxon>
        <taxon>Siluriformes</taxon>
        <taxon>Pangasiidae</taxon>
        <taxon>Pangasius</taxon>
    </lineage>
</organism>